<feature type="transmembrane region" description="Helical" evidence="1">
    <location>
        <begin position="59"/>
        <end position="80"/>
    </location>
</feature>
<sequence>MFLTLFVLQSTMLNETTRPKPGALYVLGILCLVPILGFIAGIVFFILGIVYYKDKWFSLMGVFGILWTIALYVILFYVAFFSSIGKQGFAGLSQQNLNGLVSEIEFYKTQHGSYPDKL</sequence>
<evidence type="ECO:0000313" key="3">
    <source>
        <dbReference type="Proteomes" id="UP001226434"/>
    </source>
</evidence>
<accession>A0ABT6REL2</accession>
<name>A0ABT6REL2_9BACT</name>
<keyword evidence="1" id="KW-0472">Membrane</keyword>
<evidence type="ECO:0000256" key="1">
    <source>
        <dbReference type="SAM" id="Phobius"/>
    </source>
</evidence>
<organism evidence="2 3">
    <name type="scientific">Pinibacter soli</name>
    <dbReference type="NCBI Taxonomy" id="3044211"/>
    <lineage>
        <taxon>Bacteria</taxon>
        <taxon>Pseudomonadati</taxon>
        <taxon>Bacteroidota</taxon>
        <taxon>Chitinophagia</taxon>
        <taxon>Chitinophagales</taxon>
        <taxon>Chitinophagaceae</taxon>
        <taxon>Pinibacter</taxon>
    </lineage>
</organism>
<gene>
    <name evidence="2" type="ORF">QJ048_11025</name>
</gene>
<proteinExistence type="predicted"/>
<keyword evidence="1" id="KW-1133">Transmembrane helix</keyword>
<feature type="transmembrane region" description="Helical" evidence="1">
    <location>
        <begin position="23"/>
        <end position="52"/>
    </location>
</feature>
<protein>
    <submittedName>
        <fullName evidence="2">Uncharacterized protein</fullName>
    </submittedName>
</protein>
<evidence type="ECO:0000313" key="2">
    <source>
        <dbReference type="EMBL" id="MDI3320309.1"/>
    </source>
</evidence>
<reference evidence="2 3" key="1">
    <citation type="submission" date="2023-05" db="EMBL/GenBank/DDBJ databases">
        <title>Genome sequence of Pinibacter sp. MAH-24.</title>
        <authorList>
            <person name="Huq M.A."/>
        </authorList>
    </citation>
    <scope>NUCLEOTIDE SEQUENCE [LARGE SCALE GENOMIC DNA]</scope>
    <source>
        <strain evidence="2 3">MAH-24</strain>
    </source>
</reference>
<keyword evidence="3" id="KW-1185">Reference proteome</keyword>
<comment type="caution">
    <text evidence="2">The sequence shown here is derived from an EMBL/GenBank/DDBJ whole genome shotgun (WGS) entry which is preliminary data.</text>
</comment>
<dbReference type="EMBL" id="JASBRG010000006">
    <property type="protein sequence ID" value="MDI3320309.1"/>
    <property type="molecule type" value="Genomic_DNA"/>
</dbReference>
<dbReference type="Proteomes" id="UP001226434">
    <property type="component" value="Unassembled WGS sequence"/>
</dbReference>
<dbReference type="RefSeq" id="WP_282334406.1">
    <property type="nucleotide sequence ID" value="NZ_JASBRG010000006.1"/>
</dbReference>
<keyword evidence="1" id="KW-0812">Transmembrane</keyword>